<dbReference type="STRING" id="1802069.A2970_00245"/>
<evidence type="ECO:0000256" key="2">
    <source>
        <dbReference type="ARBA" id="ARBA00022448"/>
    </source>
</evidence>
<feature type="domain" description="Solute-binding protein family 5" evidence="5">
    <location>
        <begin position="86"/>
        <end position="131"/>
    </location>
</feature>
<evidence type="ECO:0000313" key="7">
    <source>
        <dbReference type="Proteomes" id="UP000178857"/>
    </source>
</evidence>
<dbReference type="Gene3D" id="3.40.190.10">
    <property type="entry name" value="Periplasmic binding protein-like II"/>
    <property type="match status" value="2"/>
</dbReference>
<comment type="caution">
    <text evidence="6">The sequence shown here is derived from an EMBL/GenBank/DDBJ whole genome shotgun (WGS) entry which is preliminary data.</text>
</comment>
<dbReference type="CDD" id="cd00995">
    <property type="entry name" value="PBP2_NikA_DppA_OppA_like"/>
    <property type="match status" value="1"/>
</dbReference>
<accession>A0A1F7JC62</accession>
<dbReference type="SUPFAM" id="SSF53850">
    <property type="entry name" value="Periplasmic binding protein-like II"/>
    <property type="match status" value="1"/>
</dbReference>
<evidence type="ECO:0000313" key="6">
    <source>
        <dbReference type="EMBL" id="OGK53192.1"/>
    </source>
</evidence>
<dbReference type="Pfam" id="PF00496">
    <property type="entry name" value="SBP_bac_5"/>
    <property type="match status" value="1"/>
</dbReference>
<dbReference type="InterPro" id="IPR039424">
    <property type="entry name" value="SBP_5"/>
</dbReference>
<dbReference type="GO" id="GO:0043190">
    <property type="term" value="C:ATP-binding cassette (ABC) transporter complex"/>
    <property type="evidence" value="ECO:0007669"/>
    <property type="project" value="InterPro"/>
</dbReference>
<sequence>MNNKFFRYYYWLVLEFFKKHSRLMVVSFFISFIAIIGFLSVSPFIRTALTQEETIGLVGNYSVNNPPEEIVNKISNGLVTVTEKGEIIPVIANSWEVKDDGRTYRFHLKDNLLWSNGKKFTAYDISYQFKDVEVIPIDDKTVDFSLKKPLPIFPTYLNRPLIKYPMLGVAGFYKAGKIRTQFDYLKEVTLLPNTKNLETVRYKFYTNESQLVDAYKKGEVNEITLTKKSVADFFLTWKNSEVVKRVDYSRLLTLFFNLGNPILATENVKDAIALAFNYQKLEEFGELARGPVNPQSWAYNPNLKSSIFDTVSAQKIIDNEVEATEAGKLDFATSYDYYDAASELSEDLKTIGLNNELIFSSLEQGRTFDLFLAFWKVPMDPDQYYFWHSTQTLRAGGGNIGNYKNVRIDQLLEQGRDTINLEEREKAYFDFQKNIQDDPPAIFLYYPYVYTIKRK</sequence>
<dbReference type="EMBL" id="MGAT01000004">
    <property type="protein sequence ID" value="OGK53192.1"/>
    <property type="molecule type" value="Genomic_DNA"/>
</dbReference>
<comment type="similarity">
    <text evidence="1">Belongs to the bacterial solute-binding protein 5 family.</text>
</comment>
<keyword evidence="3" id="KW-0732">Signal</keyword>
<protein>
    <recommendedName>
        <fullName evidence="5">Solute-binding protein family 5 domain-containing protein</fullName>
    </recommendedName>
</protein>
<keyword evidence="4" id="KW-1133">Transmembrane helix</keyword>
<dbReference type="Gene3D" id="3.10.105.10">
    <property type="entry name" value="Dipeptide-binding Protein, Domain 3"/>
    <property type="match status" value="1"/>
</dbReference>
<dbReference type="GO" id="GO:1904680">
    <property type="term" value="F:peptide transmembrane transporter activity"/>
    <property type="evidence" value="ECO:0007669"/>
    <property type="project" value="TreeGrafter"/>
</dbReference>
<dbReference type="PANTHER" id="PTHR30290:SF9">
    <property type="entry name" value="OLIGOPEPTIDE-BINDING PROTEIN APPA"/>
    <property type="match status" value="1"/>
</dbReference>
<dbReference type="PIRSF" id="PIRSF002741">
    <property type="entry name" value="MppA"/>
    <property type="match status" value="1"/>
</dbReference>
<evidence type="ECO:0000259" key="5">
    <source>
        <dbReference type="Pfam" id="PF00496"/>
    </source>
</evidence>
<proteinExistence type="inferred from homology"/>
<dbReference type="InterPro" id="IPR000914">
    <property type="entry name" value="SBP_5_dom"/>
</dbReference>
<reference evidence="6 7" key="1">
    <citation type="journal article" date="2016" name="Nat. Commun.">
        <title>Thousands of microbial genomes shed light on interconnected biogeochemical processes in an aquifer system.</title>
        <authorList>
            <person name="Anantharaman K."/>
            <person name="Brown C.T."/>
            <person name="Hug L.A."/>
            <person name="Sharon I."/>
            <person name="Castelle C.J."/>
            <person name="Probst A.J."/>
            <person name="Thomas B.C."/>
            <person name="Singh A."/>
            <person name="Wilkins M.J."/>
            <person name="Karaoz U."/>
            <person name="Brodie E.L."/>
            <person name="Williams K.H."/>
            <person name="Hubbard S.S."/>
            <person name="Banfield J.F."/>
        </authorList>
    </citation>
    <scope>NUCLEOTIDE SEQUENCE [LARGE SCALE GENOMIC DNA]</scope>
</reference>
<dbReference type="GO" id="GO:0015833">
    <property type="term" value="P:peptide transport"/>
    <property type="evidence" value="ECO:0007669"/>
    <property type="project" value="TreeGrafter"/>
</dbReference>
<dbReference type="InterPro" id="IPR030678">
    <property type="entry name" value="Peptide/Ni-bd"/>
</dbReference>
<dbReference type="AlphaFoldDB" id="A0A1F7JC62"/>
<name>A0A1F7JC62_9BACT</name>
<feature type="transmembrane region" description="Helical" evidence="4">
    <location>
        <begin position="21"/>
        <end position="45"/>
    </location>
</feature>
<keyword evidence="4" id="KW-0812">Transmembrane</keyword>
<evidence type="ECO:0000256" key="4">
    <source>
        <dbReference type="SAM" id="Phobius"/>
    </source>
</evidence>
<dbReference type="PANTHER" id="PTHR30290">
    <property type="entry name" value="PERIPLASMIC BINDING COMPONENT OF ABC TRANSPORTER"/>
    <property type="match status" value="1"/>
</dbReference>
<keyword evidence="4" id="KW-0472">Membrane</keyword>
<dbReference type="GO" id="GO:0042597">
    <property type="term" value="C:periplasmic space"/>
    <property type="evidence" value="ECO:0007669"/>
    <property type="project" value="UniProtKB-ARBA"/>
</dbReference>
<evidence type="ECO:0000256" key="3">
    <source>
        <dbReference type="ARBA" id="ARBA00022729"/>
    </source>
</evidence>
<gene>
    <name evidence="6" type="ORF">A2970_00245</name>
</gene>
<evidence type="ECO:0000256" key="1">
    <source>
        <dbReference type="ARBA" id="ARBA00005695"/>
    </source>
</evidence>
<keyword evidence="2" id="KW-0813">Transport</keyword>
<dbReference type="Proteomes" id="UP000178857">
    <property type="component" value="Unassembled WGS sequence"/>
</dbReference>
<organism evidence="6 7">
    <name type="scientific">Candidatus Roizmanbacteria bacterium RIFCSPLOWO2_01_FULL_44_13</name>
    <dbReference type="NCBI Taxonomy" id="1802069"/>
    <lineage>
        <taxon>Bacteria</taxon>
        <taxon>Candidatus Roizmaniibacteriota</taxon>
    </lineage>
</organism>